<evidence type="ECO:0000256" key="2">
    <source>
        <dbReference type="ARBA" id="ARBA00022475"/>
    </source>
</evidence>
<dbReference type="InterPro" id="IPR003856">
    <property type="entry name" value="LPS_length_determ_N"/>
</dbReference>
<evidence type="ECO:0000256" key="6">
    <source>
        <dbReference type="SAM" id="Phobius"/>
    </source>
</evidence>
<proteinExistence type="predicted"/>
<dbReference type="PANTHER" id="PTHR32309:SF13">
    <property type="entry name" value="FERRIC ENTEROBACTIN TRANSPORT PROTEIN FEPE"/>
    <property type="match status" value="1"/>
</dbReference>
<evidence type="ECO:0000313" key="9">
    <source>
        <dbReference type="Proteomes" id="UP000502041"/>
    </source>
</evidence>
<protein>
    <recommendedName>
        <fullName evidence="7">Polysaccharide chain length determinant N-terminal domain-containing protein</fullName>
    </recommendedName>
</protein>
<keyword evidence="2" id="KW-1003">Cell membrane</keyword>
<keyword evidence="5 6" id="KW-0472">Membrane</keyword>
<dbReference type="RefSeq" id="WP_168920947.1">
    <property type="nucleotide sequence ID" value="NZ_CP051461.1"/>
</dbReference>
<evidence type="ECO:0000256" key="1">
    <source>
        <dbReference type="ARBA" id="ARBA00004651"/>
    </source>
</evidence>
<reference evidence="8 9" key="1">
    <citation type="submission" date="2020-04" db="EMBL/GenBank/DDBJ databases">
        <title>Complete genome of a Psychrophilic, Marine, Gas Vacuolate Bacterium Polaromonas vacuolata KCTC 22033T.</title>
        <authorList>
            <person name="Hwang K."/>
            <person name="Kim K.M."/>
        </authorList>
    </citation>
    <scope>NUCLEOTIDE SEQUENCE [LARGE SCALE GENOMIC DNA]</scope>
    <source>
        <strain evidence="8 9">KCTC 22033</strain>
    </source>
</reference>
<dbReference type="Proteomes" id="UP000502041">
    <property type="component" value="Chromosome"/>
</dbReference>
<evidence type="ECO:0000259" key="7">
    <source>
        <dbReference type="Pfam" id="PF02706"/>
    </source>
</evidence>
<dbReference type="PANTHER" id="PTHR32309">
    <property type="entry name" value="TYROSINE-PROTEIN KINASE"/>
    <property type="match status" value="1"/>
</dbReference>
<dbReference type="InterPro" id="IPR050445">
    <property type="entry name" value="Bact_polysacc_biosynth/exp"/>
</dbReference>
<dbReference type="KEGG" id="pvac:HC248_00288"/>
<feature type="domain" description="Polysaccharide chain length determinant N-terminal" evidence="7">
    <location>
        <begin position="17"/>
        <end position="86"/>
    </location>
</feature>
<keyword evidence="3 6" id="KW-0812">Transmembrane</keyword>
<sequence>MEKNHNSTLPFAHVEQNEVSLLDILLTLAENAKLLIIGSLLAGLITLGISYTLPQTFESVAVIQADQTTASLMTTAAVLDPVIAQLGLSKDESVEFVRNLLRQKIKTAVGRNDKLLTLTVSALSPEQAQAIALALLQQIYLLNRPQGSVRARLESQLIDAQARFTDAGNVAANLRKKLESSSVTAVSSNDQARGYAELLNVAALAKNQISVLQVQLEGVNEAQLVQSPTLASNATQSKKALMAVSAVLVASLFLLLFIFMRQTLRRMVKDTDAIGKLARIRSALGLK</sequence>
<evidence type="ECO:0000313" key="8">
    <source>
        <dbReference type="EMBL" id="QJC55025.1"/>
    </source>
</evidence>
<evidence type="ECO:0000256" key="5">
    <source>
        <dbReference type="ARBA" id="ARBA00023136"/>
    </source>
</evidence>
<comment type="subcellular location">
    <subcellularLocation>
        <location evidence="1">Cell membrane</location>
        <topology evidence="1">Multi-pass membrane protein</topology>
    </subcellularLocation>
</comment>
<organism evidence="8 9">
    <name type="scientific">Polaromonas vacuolata</name>
    <dbReference type="NCBI Taxonomy" id="37448"/>
    <lineage>
        <taxon>Bacteria</taxon>
        <taxon>Pseudomonadati</taxon>
        <taxon>Pseudomonadota</taxon>
        <taxon>Betaproteobacteria</taxon>
        <taxon>Burkholderiales</taxon>
        <taxon>Comamonadaceae</taxon>
        <taxon>Polaromonas</taxon>
    </lineage>
</organism>
<dbReference type="GO" id="GO:0004713">
    <property type="term" value="F:protein tyrosine kinase activity"/>
    <property type="evidence" value="ECO:0007669"/>
    <property type="project" value="TreeGrafter"/>
</dbReference>
<dbReference type="GO" id="GO:0005886">
    <property type="term" value="C:plasma membrane"/>
    <property type="evidence" value="ECO:0007669"/>
    <property type="project" value="UniProtKB-SubCell"/>
</dbReference>
<dbReference type="EMBL" id="CP051461">
    <property type="protein sequence ID" value="QJC55025.1"/>
    <property type="molecule type" value="Genomic_DNA"/>
</dbReference>
<evidence type="ECO:0000256" key="4">
    <source>
        <dbReference type="ARBA" id="ARBA00022989"/>
    </source>
</evidence>
<dbReference type="AlphaFoldDB" id="A0A6H2H5A1"/>
<gene>
    <name evidence="8" type="ORF">HC248_00288</name>
</gene>
<accession>A0A6H2H5A1</accession>
<name>A0A6H2H5A1_9BURK</name>
<keyword evidence="9" id="KW-1185">Reference proteome</keyword>
<feature type="transmembrane region" description="Helical" evidence="6">
    <location>
        <begin position="240"/>
        <end position="259"/>
    </location>
</feature>
<dbReference type="Pfam" id="PF02706">
    <property type="entry name" value="Wzz"/>
    <property type="match status" value="1"/>
</dbReference>
<evidence type="ECO:0000256" key="3">
    <source>
        <dbReference type="ARBA" id="ARBA00022692"/>
    </source>
</evidence>
<keyword evidence="4 6" id="KW-1133">Transmembrane helix</keyword>